<dbReference type="Pfam" id="PF11578">
    <property type="entry name" value="DUF3237"/>
    <property type="match status" value="1"/>
</dbReference>
<organism evidence="1 2">
    <name type="scientific">Glonium stellatum</name>
    <dbReference type="NCBI Taxonomy" id="574774"/>
    <lineage>
        <taxon>Eukaryota</taxon>
        <taxon>Fungi</taxon>
        <taxon>Dikarya</taxon>
        <taxon>Ascomycota</taxon>
        <taxon>Pezizomycotina</taxon>
        <taxon>Dothideomycetes</taxon>
        <taxon>Pleosporomycetidae</taxon>
        <taxon>Gloniales</taxon>
        <taxon>Gloniaceae</taxon>
        <taxon>Glonium</taxon>
    </lineage>
</organism>
<dbReference type="Gene3D" id="2.40.160.20">
    <property type="match status" value="1"/>
</dbReference>
<dbReference type="OrthoDB" id="2544694at2759"/>
<sequence>MSGFPSLQHAFTVRVSKHSKINRPTFTNTAQLQSTAPYDVGNVATGGGLQITPIVTGTIKSEPGFEPALDVEVVYGSDYVRPEPGQTHLRTNVNAVIKNKDGAMLSYSYKGVVATDAGLMAILMTSPDAKTTDFGNAFTQINIETGAEHLKDLEHSVFVGSAHFVIELGQPMIIETKVSKVIK</sequence>
<name>A0A8E2EPB7_9PEZI</name>
<dbReference type="EMBL" id="KV750995">
    <property type="protein sequence ID" value="OCL02145.1"/>
    <property type="molecule type" value="Genomic_DNA"/>
</dbReference>
<proteinExistence type="predicted"/>
<reference evidence="1 2" key="1">
    <citation type="journal article" date="2016" name="Nat. Commun.">
        <title>Ectomycorrhizal ecology is imprinted in the genome of the dominant symbiotic fungus Cenococcum geophilum.</title>
        <authorList>
            <consortium name="DOE Joint Genome Institute"/>
            <person name="Peter M."/>
            <person name="Kohler A."/>
            <person name="Ohm R.A."/>
            <person name="Kuo A."/>
            <person name="Krutzmann J."/>
            <person name="Morin E."/>
            <person name="Arend M."/>
            <person name="Barry K.W."/>
            <person name="Binder M."/>
            <person name="Choi C."/>
            <person name="Clum A."/>
            <person name="Copeland A."/>
            <person name="Grisel N."/>
            <person name="Haridas S."/>
            <person name="Kipfer T."/>
            <person name="LaButti K."/>
            <person name="Lindquist E."/>
            <person name="Lipzen A."/>
            <person name="Maire R."/>
            <person name="Meier B."/>
            <person name="Mihaltcheva S."/>
            <person name="Molinier V."/>
            <person name="Murat C."/>
            <person name="Poggeler S."/>
            <person name="Quandt C.A."/>
            <person name="Sperisen C."/>
            <person name="Tritt A."/>
            <person name="Tisserant E."/>
            <person name="Crous P.W."/>
            <person name="Henrissat B."/>
            <person name="Nehls U."/>
            <person name="Egli S."/>
            <person name="Spatafora J.W."/>
            <person name="Grigoriev I.V."/>
            <person name="Martin F.M."/>
        </authorList>
    </citation>
    <scope>NUCLEOTIDE SEQUENCE [LARGE SCALE GENOMIC DNA]</scope>
    <source>
        <strain evidence="1 2">CBS 207.34</strain>
    </source>
</reference>
<gene>
    <name evidence="1" type="ORF">AOQ84DRAFT_393142</name>
</gene>
<protein>
    <submittedName>
        <fullName evidence="1">Uncharacterized protein</fullName>
    </submittedName>
</protein>
<evidence type="ECO:0000313" key="1">
    <source>
        <dbReference type="EMBL" id="OCL02145.1"/>
    </source>
</evidence>
<keyword evidence="2" id="KW-1185">Reference proteome</keyword>
<evidence type="ECO:0000313" key="2">
    <source>
        <dbReference type="Proteomes" id="UP000250140"/>
    </source>
</evidence>
<dbReference type="AlphaFoldDB" id="A0A8E2EPB7"/>
<accession>A0A8E2EPB7</accession>
<dbReference type="Proteomes" id="UP000250140">
    <property type="component" value="Unassembled WGS sequence"/>
</dbReference>